<dbReference type="InterPro" id="IPR029068">
    <property type="entry name" value="Glyas_Bleomycin-R_OHBP_Dase"/>
</dbReference>
<dbReference type="SUPFAM" id="SSF54593">
    <property type="entry name" value="Glyoxalase/Bleomycin resistance protein/Dihydroxybiphenyl dioxygenase"/>
    <property type="match status" value="1"/>
</dbReference>
<protein>
    <recommendedName>
        <fullName evidence="1">VOC domain-containing protein</fullName>
    </recommendedName>
</protein>
<dbReference type="Gene3D" id="3.10.180.10">
    <property type="entry name" value="2,3-Dihydroxybiphenyl 1,2-Dioxygenase, domain 1"/>
    <property type="match status" value="1"/>
</dbReference>
<evidence type="ECO:0000259" key="1">
    <source>
        <dbReference type="PROSITE" id="PS51819"/>
    </source>
</evidence>
<dbReference type="InterPro" id="IPR037523">
    <property type="entry name" value="VOC_core"/>
</dbReference>
<proteinExistence type="predicted"/>
<name>A0A382AI86_9ZZZZ</name>
<dbReference type="PROSITE" id="PS51819">
    <property type="entry name" value="VOC"/>
    <property type="match status" value="1"/>
</dbReference>
<feature type="non-terminal residue" evidence="2">
    <location>
        <position position="116"/>
    </location>
</feature>
<dbReference type="AlphaFoldDB" id="A0A382AI86"/>
<dbReference type="InterPro" id="IPR004360">
    <property type="entry name" value="Glyas_Fos-R_dOase_dom"/>
</dbReference>
<evidence type="ECO:0000313" key="2">
    <source>
        <dbReference type="EMBL" id="SVB00707.1"/>
    </source>
</evidence>
<gene>
    <name evidence="2" type="ORF">METZ01_LOCUS153561</name>
</gene>
<accession>A0A382AI86</accession>
<dbReference type="Pfam" id="PF00903">
    <property type="entry name" value="Glyoxalase"/>
    <property type="match status" value="1"/>
</dbReference>
<feature type="domain" description="VOC" evidence="1">
    <location>
        <begin position="11"/>
        <end position="116"/>
    </location>
</feature>
<organism evidence="2">
    <name type="scientific">marine metagenome</name>
    <dbReference type="NCBI Taxonomy" id="408172"/>
    <lineage>
        <taxon>unclassified sequences</taxon>
        <taxon>metagenomes</taxon>
        <taxon>ecological metagenomes</taxon>
    </lineage>
</organism>
<reference evidence="2" key="1">
    <citation type="submission" date="2018-05" db="EMBL/GenBank/DDBJ databases">
        <authorList>
            <person name="Lanie J.A."/>
            <person name="Ng W.-L."/>
            <person name="Kazmierczak K.M."/>
            <person name="Andrzejewski T.M."/>
            <person name="Davidsen T.M."/>
            <person name="Wayne K.J."/>
            <person name="Tettelin H."/>
            <person name="Glass J.I."/>
            <person name="Rusch D."/>
            <person name="Podicherti R."/>
            <person name="Tsui H.-C.T."/>
            <person name="Winkler M.E."/>
        </authorList>
    </citation>
    <scope>NUCLEOTIDE SEQUENCE</scope>
</reference>
<dbReference type="EMBL" id="UINC01025329">
    <property type="protein sequence ID" value="SVB00707.1"/>
    <property type="molecule type" value="Genomic_DNA"/>
</dbReference>
<sequence>MKKNIISNIKNVDHISLAVNNIKKGIYFYTNVFEYRVIFEEDNMTKQIQSIIGLKKISCNIVQLKSDFIGNVLELIEFKNYKSINTQISHPLYPGCAHIGFIVNDLSKMIEITIKY</sequence>